<evidence type="ECO:0000313" key="5">
    <source>
        <dbReference type="Proteomes" id="UP000887575"/>
    </source>
</evidence>
<name>A0AAF3FI29_9BILA</name>
<reference evidence="6" key="1">
    <citation type="submission" date="2024-02" db="UniProtKB">
        <authorList>
            <consortium name="WormBaseParasite"/>
        </authorList>
    </citation>
    <scope>IDENTIFICATION</scope>
</reference>
<keyword evidence="4" id="KW-0472">Membrane</keyword>
<dbReference type="WBParaSite" id="MBELARI_LOCUS6759">
    <property type="protein sequence ID" value="MBELARI_LOCUS6759"/>
    <property type="gene ID" value="MBELARI_LOCUS6759"/>
</dbReference>
<evidence type="ECO:0000256" key="3">
    <source>
        <dbReference type="ARBA" id="ARBA00022989"/>
    </source>
</evidence>
<sequence>MSRVKRKKLFLSAISSGLIAILILLTFLVNPQNDLNSPQIAKKVVDSPQSSLEWDDHKAALNVTDLEKVDILVLDFPSDYKNSDFFAQTQFLTVAVRGDSTAVAQRIKEMRGFRDVFLFSERAESDYFEIKKDEDIYLMPRSALRQNGHVFHPKNFTVVSRLWTFGKKVNCLNISMNRTEKDSVHKISPKDVVLLAKLRDLIIEQGAISFLFSGTLLGWYRECSIIPHTKDMDIAIFHDEFPFDFPFLVLNLSLPWLSLDHLYGRPNDNYISNFRMKGETKFNIDIFAMYYDEKRNQSFITGLNMLKKMRYSYPRLEKICTADLLNFVFHVPCDPAIYLSAEYGLRWREDWPTGKYNWLSSPKNKEDNGKFLQSEKKEIIRTFPESKAMKENRENKGKEAPARRFIWEGFP</sequence>
<keyword evidence="5" id="KW-1185">Reference proteome</keyword>
<keyword evidence="3" id="KW-1133">Transmembrane helix</keyword>
<evidence type="ECO:0000256" key="2">
    <source>
        <dbReference type="ARBA" id="ARBA00022692"/>
    </source>
</evidence>
<proteinExistence type="predicted"/>
<protein>
    <submittedName>
        <fullName evidence="6">Fukutin</fullName>
    </submittedName>
</protein>
<accession>A0AAF3FI29</accession>
<dbReference type="PANTHER" id="PTHR15407">
    <property type="entry name" value="FUKUTIN-RELATED"/>
    <property type="match status" value="1"/>
</dbReference>
<dbReference type="GO" id="GO:0016020">
    <property type="term" value="C:membrane"/>
    <property type="evidence" value="ECO:0007669"/>
    <property type="project" value="UniProtKB-SubCell"/>
</dbReference>
<dbReference type="AlphaFoldDB" id="A0AAF3FI29"/>
<evidence type="ECO:0000256" key="4">
    <source>
        <dbReference type="ARBA" id="ARBA00023136"/>
    </source>
</evidence>
<dbReference type="InterPro" id="IPR009644">
    <property type="entry name" value="FKTN/MNN4/W02B3.4-1"/>
</dbReference>
<organism evidence="5 6">
    <name type="scientific">Mesorhabditis belari</name>
    <dbReference type="NCBI Taxonomy" id="2138241"/>
    <lineage>
        <taxon>Eukaryota</taxon>
        <taxon>Metazoa</taxon>
        <taxon>Ecdysozoa</taxon>
        <taxon>Nematoda</taxon>
        <taxon>Chromadorea</taxon>
        <taxon>Rhabditida</taxon>
        <taxon>Rhabditina</taxon>
        <taxon>Rhabditomorpha</taxon>
        <taxon>Rhabditoidea</taxon>
        <taxon>Rhabditidae</taxon>
        <taxon>Mesorhabditinae</taxon>
        <taxon>Mesorhabditis</taxon>
    </lineage>
</organism>
<evidence type="ECO:0000313" key="6">
    <source>
        <dbReference type="WBParaSite" id="MBELARI_LOCUS6759"/>
    </source>
</evidence>
<comment type="subcellular location">
    <subcellularLocation>
        <location evidence="1">Membrane</location>
        <topology evidence="1">Single-pass membrane protein</topology>
    </subcellularLocation>
</comment>
<dbReference type="Proteomes" id="UP000887575">
    <property type="component" value="Unassembled WGS sequence"/>
</dbReference>
<evidence type="ECO:0000256" key="1">
    <source>
        <dbReference type="ARBA" id="ARBA00004167"/>
    </source>
</evidence>
<dbReference type="PANTHER" id="PTHR15407:SF28">
    <property type="entry name" value="RIBITOL-5-PHOSPHATE TRANSFERASE FKTN"/>
    <property type="match status" value="1"/>
</dbReference>
<keyword evidence="2" id="KW-0812">Transmembrane</keyword>